<dbReference type="Pfam" id="PF09879">
    <property type="entry name" value="EhaF"/>
    <property type="match status" value="1"/>
</dbReference>
<keyword evidence="1" id="KW-1133">Transmembrane helix</keyword>
<protein>
    <submittedName>
        <fullName evidence="2">Energy-converting hydrogenase A, subunit F</fullName>
    </submittedName>
</protein>
<keyword evidence="3" id="KW-1185">Reference proteome</keyword>
<dbReference type="InterPro" id="IPR011313">
    <property type="entry name" value="Prd_NiFe_hyd_3_EhaF"/>
</dbReference>
<comment type="caution">
    <text evidence="2">The sequence shown here is derived from an EMBL/GenBank/DDBJ whole genome shotgun (WGS) entry which is preliminary data.</text>
</comment>
<proteinExistence type="predicted"/>
<reference evidence="2 3" key="1">
    <citation type="submission" date="2014-12" db="EMBL/GenBank/DDBJ databases">
        <title>Genome sequence of Methanobrevibacter arboriphilicus DH1, DSM1125.</title>
        <authorList>
            <person name="Poehlein A."/>
            <person name="Thauer R.K."/>
            <person name="Seedorf H."/>
            <person name="Daniel R."/>
        </authorList>
    </citation>
    <scope>NUCLEOTIDE SEQUENCE [LARGE SCALE GENOMIC DNA]</scope>
    <source>
        <strain evidence="2 3">DH1</strain>
    </source>
</reference>
<dbReference type="AlphaFoldDB" id="A0A1V6N3H4"/>
<feature type="transmembrane region" description="Helical" evidence="1">
    <location>
        <begin position="138"/>
        <end position="155"/>
    </location>
</feature>
<evidence type="ECO:0000256" key="1">
    <source>
        <dbReference type="SAM" id="Phobius"/>
    </source>
</evidence>
<sequence>MSRIGRFWNSLANPDKIPKIYSVILAAVILVGFIVPLSLDVDQIYPRPAPQVQIEQGTPTAPYDRGGIPLEVPGITKAQYPENSMSLGMVTSYMSPQALLVASLSPYFGTSIYSSPGGLIDEILYYTRGFDTILESSILMMSFIIASWLALNFTINRKKENDEKTHSKDGSSKLKKE</sequence>
<dbReference type="RefSeq" id="WP_080459915.1">
    <property type="nucleotide sequence ID" value="NZ_JXMW01000005.1"/>
</dbReference>
<dbReference type="Proteomes" id="UP000191661">
    <property type="component" value="Unassembled WGS sequence"/>
</dbReference>
<keyword evidence="1" id="KW-0812">Transmembrane</keyword>
<keyword evidence="1" id="KW-0472">Membrane</keyword>
<evidence type="ECO:0000313" key="3">
    <source>
        <dbReference type="Proteomes" id="UP000191661"/>
    </source>
</evidence>
<dbReference type="OrthoDB" id="116966at2157"/>
<feature type="transmembrane region" description="Helical" evidence="1">
    <location>
        <begin position="20"/>
        <end position="39"/>
    </location>
</feature>
<accession>A0A1V6N3H4</accession>
<evidence type="ECO:0000313" key="2">
    <source>
        <dbReference type="EMBL" id="OQD59238.1"/>
    </source>
</evidence>
<gene>
    <name evidence="2" type="primary">ehaF</name>
    <name evidence="2" type="ORF">MBBAR_5c00810</name>
</gene>
<organism evidence="2 3">
    <name type="scientific">Methanobrevibacter arboriphilus JCM 13429 = DSM 1125</name>
    <dbReference type="NCBI Taxonomy" id="1300164"/>
    <lineage>
        <taxon>Archaea</taxon>
        <taxon>Methanobacteriati</taxon>
        <taxon>Methanobacteriota</taxon>
        <taxon>Methanomada group</taxon>
        <taxon>Methanobacteria</taxon>
        <taxon>Methanobacteriales</taxon>
        <taxon>Methanobacteriaceae</taxon>
        <taxon>Methanobrevibacter</taxon>
    </lineage>
</organism>
<dbReference type="PIRSF" id="PIRSF019373">
    <property type="entry name" value="EhaF"/>
    <property type="match status" value="1"/>
</dbReference>
<name>A0A1V6N3H4_METAZ</name>
<dbReference type="EMBL" id="JXMW01000005">
    <property type="protein sequence ID" value="OQD59238.1"/>
    <property type="molecule type" value="Genomic_DNA"/>
</dbReference>